<evidence type="ECO:0000256" key="2">
    <source>
        <dbReference type="ARBA" id="ARBA00022670"/>
    </source>
</evidence>
<dbReference type="CDD" id="cd06530">
    <property type="entry name" value="S26_SPase_I"/>
    <property type="match status" value="1"/>
</dbReference>
<accession>A0A3S0RSB6</accession>
<dbReference type="PRINTS" id="PR00728">
    <property type="entry name" value="SIGNALPTASE"/>
</dbReference>
<dbReference type="GO" id="GO:0016020">
    <property type="term" value="C:membrane"/>
    <property type="evidence" value="ECO:0007669"/>
    <property type="project" value="UniProtKB-UniRule"/>
</dbReference>
<gene>
    <name evidence="9" type="ORF">EKG37_04555</name>
</gene>
<comment type="subcellular location">
    <subcellularLocation>
        <location evidence="1">Endomembrane system</location>
    </subcellularLocation>
</comment>
<dbReference type="GO" id="GO:0004252">
    <property type="term" value="F:serine-type endopeptidase activity"/>
    <property type="evidence" value="ECO:0007669"/>
    <property type="project" value="UniProtKB-UniRule"/>
</dbReference>
<evidence type="ECO:0000256" key="4">
    <source>
        <dbReference type="ARBA" id="ARBA00022989"/>
    </source>
</evidence>
<feature type="transmembrane region" description="Helical" evidence="7">
    <location>
        <begin position="12"/>
        <end position="29"/>
    </location>
</feature>
<name>A0A3S0RSB6_9BACI</name>
<dbReference type="AlphaFoldDB" id="A0A3S0RSB6"/>
<evidence type="ECO:0000256" key="5">
    <source>
        <dbReference type="ARBA" id="ARBA00023136"/>
    </source>
</evidence>
<dbReference type="InterPro" id="IPR015927">
    <property type="entry name" value="Peptidase_S24_S26A/B/C"/>
</dbReference>
<feature type="domain" description="Peptidase S24/S26A/S26B/S26C" evidence="8">
    <location>
        <begin position="46"/>
        <end position="92"/>
    </location>
</feature>
<proteinExistence type="predicted"/>
<dbReference type="EC" id="3.4.21.89" evidence="6"/>
<dbReference type="Gene3D" id="2.10.109.10">
    <property type="entry name" value="Umud Fragment, subunit A"/>
    <property type="match status" value="1"/>
</dbReference>
<dbReference type="SUPFAM" id="SSF51306">
    <property type="entry name" value="LexA/Signal peptidase"/>
    <property type="match status" value="1"/>
</dbReference>
<keyword evidence="10" id="KW-1185">Reference proteome</keyword>
<dbReference type="InterPro" id="IPR036286">
    <property type="entry name" value="LexA/Signal_pep-like_sf"/>
</dbReference>
<dbReference type="GO" id="GO:0012505">
    <property type="term" value="C:endomembrane system"/>
    <property type="evidence" value="ECO:0007669"/>
    <property type="project" value="UniProtKB-SubCell"/>
</dbReference>
<keyword evidence="3 7" id="KW-0812">Transmembrane</keyword>
<keyword evidence="9" id="KW-0378">Hydrolase</keyword>
<dbReference type="NCBIfam" id="TIGR02228">
    <property type="entry name" value="sigpep_I_arch"/>
    <property type="match status" value="1"/>
</dbReference>
<dbReference type="OrthoDB" id="1648066at2"/>
<dbReference type="EMBL" id="RXNT01000003">
    <property type="protein sequence ID" value="RTR35160.1"/>
    <property type="molecule type" value="Genomic_DNA"/>
</dbReference>
<evidence type="ECO:0000256" key="3">
    <source>
        <dbReference type="ARBA" id="ARBA00022692"/>
    </source>
</evidence>
<dbReference type="PANTHER" id="PTHR10806">
    <property type="entry name" value="SIGNAL PEPTIDASE COMPLEX CATALYTIC SUBUNIT SEC11"/>
    <property type="match status" value="1"/>
</dbReference>
<evidence type="ECO:0000256" key="6">
    <source>
        <dbReference type="NCBIfam" id="TIGR02228"/>
    </source>
</evidence>
<dbReference type="RefSeq" id="WP_126406822.1">
    <property type="nucleotide sequence ID" value="NZ_RXNT01000003.1"/>
</dbReference>
<evidence type="ECO:0000313" key="9">
    <source>
        <dbReference type="EMBL" id="RTR35160.1"/>
    </source>
</evidence>
<evidence type="ECO:0000259" key="8">
    <source>
        <dbReference type="Pfam" id="PF00717"/>
    </source>
</evidence>
<keyword evidence="2" id="KW-0645">Protease</keyword>
<evidence type="ECO:0000256" key="7">
    <source>
        <dbReference type="SAM" id="Phobius"/>
    </source>
</evidence>
<organism evidence="9 10">
    <name type="scientific">Bacillus yapensis</name>
    <dbReference type="NCBI Taxonomy" id="2492960"/>
    <lineage>
        <taxon>Bacteria</taxon>
        <taxon>Bacillati</taxon>
        <taxon>Bacillota</taxon>
        <taxon>Bacilli</taxon>
        <taxon>Bacillales</taxon>
        <taxon>Bacillaceae</taxon>
        <taxon>Bacillus</taxon>
    </lineage>
</organism>
<comment type="caution">
    <text evidence="9">The sequence shown here is derived from an EMBL/GenBank/DDBJ whole genome shotgun (WGS) entry which is preliminary data.</text>
</comment>
<keyword evidence="5 7" id="KW-0472">Membrane</keyword>
<dbReference type="InterPro" id="IPR001733">
    <property type="entry name" value="Peptidase_S26B"/>
</dbReference>
<feature type="transmembrane region" description="Helical" evidence="7">
    <location>
        <begin position="145"/>
        <end position="164"/>
    </location>
</feature>
<keyword evidence="4 7" id="KW-1133">Transmembrane helix</keyword>
<dbReference type="GO" id="GO:0009003">
    <property type="term" value="F:signal peptidase activity"/>
    <property type="evidence" value="ECO:0007669"/>
    <property type="project" value="UniProtKB-EC"/>
</dbReference>
<dbReference type="InterPro" id="IPR019533">
    <property type="entry name" value="Peptidase_S26"/>
</dbReference>
<evidence type="ECO:0000313" key="10">
    <source>
        <dbReference type="Proteomes" id="UP000271374"/>
    </source>
</evidence>
<dbReference type="Pfam" id="PF00717">
    <property type="entry name" value="Peptidase_S24"/>
    <property type="match status" value="1"/>
</dbReference>
<dbReference type="GO" id="GO:0006465">
    <property type="term" value="P:signal peptide processing"/>
    <property type="evidence" value="ECO:0007669"/>
    <property type="project" value="UniProtKB-UniRule"/>
</dbReference>
<sequence length="182" mass="20372">MIKKFLTLSGNLLLLLVIVVLLASLYSLIQSKRNPDDLPSILGFNVLTVQSGSMEPSIKRGDLIIVRPSENRKINDVVTYRNKAGTLVTHRIVNIVSEEETIFYQTKGDANNVVDNDLVSMNQLIGTVILKIPKLGTLLGFFRTFWGMTILILIPFLLISISIVQKMIAKEQVQETTQNFRG</sequence>
<evidence type="ECO:0000256" key="1">
    <source>
        <dbReference type="ARBA" id="ARBA00004308"/>
    </source>
</evidence>
<dbReference type="PANTHER" id="PTHR10806:SF6">
    <property type="entry name" value="SIGNAL PEPTIDASE COMPLEX CATALYTIC SUBUNIT SEC11"/>
    <property type="match status" value="1"/>
</dbReference>
<dbReference type="Proteomes" id="UP000271374">
    <property type="component" value="Unassembled WGS sequence"/>
</dbReference>
<protein>
    <recommendedName>
        <fullName evidence="6">Signal peptidase I</fullName>
        <ecNumber evidence="6">3.4.21.89</ecNumber>
    </recommendedName>
</protein>
<reference evidence="9 10" key="1">
    <citation type="submission" date="2018-12" db="EMBL/GenBank/DDBJ databases">
        <title>Bacillus yapensis draft genome sequence.</title>
        <authorList>
            <person name="Yu L."/>
            <person name="Xu X."/>
            <person name="Tang X."/>
        </authorList>
    </citation>
    <scope>NUCLEOTIDE SEQUENCE [LARGE SCALE GENOMIC DNA]</scope>
    <source>
        <strain evidence="9 10">XXST-01</strain>
    </source>
</reference>